<gene>
    <name evidence="3" type="ORF">GETHOR_04380</name>
</gene>
<dbReference type="Pfam" id="PF00404">
    <property type="entry name" value="Dockerin_1"/>
    <property type="match status" value="1"/>
</dbReference>
<dbReference type="InterPro" id="IPR018247">
    <property type="entry name" value="EF_Hand_1_Ca_BS"/>
</dbReference>
<dbReference type="EMBL" id="AP027079">
    <property type="protein sequence ID" value="BDU68337.1"/>
    <property type="molecule type" value="Genomic_DNA"/>
</dbReference>
<sequence>MGMPMTRVLTSLALVVACGLEAQAPTNPVLRRRSLPARVGPDALSGHDRADLRRDWDLYWFGGKLTPDYMDFKNRTAAEEIRKWGHLLPKAGTDRALAAILPAPSGTGGFSWTNLGPTSNLVDATWSGIDSGRPVAVVPHPTTPTTLYLATSGGGVFKCTNADLNATGDWTWTAITDDLPASGSGGNVSIGAMAMSPADAAVLYVGLGDPFDAEGRGFYKTLDGGATWTAATAGLGNATRSHSILPLTATRILWATNDGLKISNDGGATFAPAAGAPATGDAWSIQKFTGTDLACSMQGTAGQIYTSADAGATWTLATITGVTFPMGRITLAAGGDGTTAYGIVEDTTASSTKVARGVLKSTDKGLTWTWVAAPTLSGSLFQGTGPQMTSDGGQGWYNHGLAVDPTNPLRIVVGSNLALYRSTDGGTSWTQLTHWYGNGHPYTHADNHATAWSNGTLYVANDGGLAILRDPWRAIVPTATDDLSFIDNRRNKGLSTHMVYNLGSTTAATPANAKWRISLGMQDNGTRVRQGSGSALQTSGVFEDMIGGDGFGTLIHPANGDLMLGSIYYTRIYKSTDGGATPFTASSTGITESNNSSSAPFAPKIALGPTTSPDTVYTFVNSKVYKSTDFGSNWSAMTMTGFSTSGRTLRNVNGSRSSNAVGAASSGGHFWTTYNDGATWTDSGDITAGKLNTSYIWFNTQNDQIVYGATVAPDATAHHLFKSVNGGATWAPIDGAAGASNGLPFGIPVHVVQNLPGSLNTLFAGTDFGVYQSTDGGTTWARYGNGMPMVAVRDLYIAPDGSFLRAATYGRGVWELQTTTANQTAVTLDKSSFNLNPSATTTFTATVTNFTADNKVNWTASSGGAVSPAQTASGSATTYTASATPGIYTVTATSNEAATANATATVNVYAPAAVTVSVTPTTKTLPTGGTFTFAAAVANAPSQAVTWTATGGVITSAGAYTAPTTAGTYTITATSVWPGTTAGTATVTVTTMDLNGDGVVDLRDLLFFAKYYGSTNVACDFNGDGKVDDADLTLLLAGL</sequence>
<dbReference type="InterPro" id="IPR036179">
    <property type="entry name" value="Ig-like_dom_sf"/>
</dbReference>
<dbReference type="InterPro" id="IPR036439">
    <property type="entry name" value="Dockerin_dom_sf"/>
</dbReference>
<dbReference type="PANTHER" id="PTHR43739:SF5">
    <property type="entry name" value="EXO-ALPHA-SIALIDASE"/>
    <property type="match status" value="1"/>
</dbReference>
<evidence type="ECO:0000259" key="2">
    <source>
        <dbReference type="PROSITE" id="PS51766"/>
    </source>
</evidence>
<dbReference type="Gene3D" id="1.10.1330.10">
    <property type="entry name" value="Dockerin domain"/>
    <property type="match status" value="1"/>
</dbReference>
<dbReference type="PROSITE" id="PS51257">
    <property type="entry name" value="PROKAR_LIPOPROTEIN"/>
    <property type="match status" value="1"/>
</dbReference>
<dbReference type="InterPro" id="IPR002105">
    <property type="entry name" value="Dockerin_1_rpt"/>
</dbReference>
<accession>A0ABN6UUC3</accession>
<name>A0ABN6UUC3_9BACT</name>
<keyword evidence="4" id="KW-1185">Reference proteome</keyword>
<proteinExistence type="predicted"/>
<dbReference type="SUPFAM" id="SSF110296">
    <property type="entry name" value="Oligoxyloglucan reducing end-specific cellobiohydrolase"/>
    <property type="match status" value="2"/>
</dbReference>
<dbReference type="SUPFAM" id="SSF63446">
    <property type="entry name" value="Type I dockerin domain"/>
    <property type="match status" value="1"/>
</dbReference>
<dbReference type="PANTHER" id="PTHR43739">
    <property type="entry name" value="XYLOGLUCANASE (EUROFUNG)"/>
    <property type="match status" value="1"/>
</dbReference>
<protein>
    <recommendedName>
        <fullName evidence="2">Dockerin domain-containing protein</fullName>
    </recommendedName>
</protein>
<dbReference type="CDD" id="cd14254">
    <property type="entry name" value="Dockerin_II"/>
    <property type="match status" value="1"/>
</dbReference>
<feature type="signal peptide" evidence="1">
    <location>
        <begin position="1"/>
        <end position="24"/>
    </location>
</feature>
<dbReference type="PROSITE" id="PS51766">
    <property type="entry name" value="DOCKERIN"/>
    <property type="match status" value="1"/>
</dbReference>
<feature type="chain" id="PRO_5045511436" description="Dockerin domain-containing protein" evidence="1">
    <location>
        <begin position="25"/>
        <end position="1039"/>
    </location>
</feature>
<dbReference type="Proteomes" id="UP001242010">
    <property type="component" value="Chromosome"/>
</dbReference>
<organism evidence="3 4">
    <name type="scientific">Geothrix oryzae</name>
    <dbReference type="NCBI Taxonomy" id="2927975"/>
    <lineage>
        <taxon>Bacteria</taxon>
        <taxon>Pseudomonadati</taxon>
        <taxon>Acidobacteriota</taxon>
        <taxon>Holophagae</taxon>
        <taxon>Holophagales</taxon>
        <taxon>Holophagaceae</taxon>
        <taxon>Geothrix</taxon>
    </lineage>
</organism>
<evidence type="ECO:0000313" key="3">
    <source>
        <dbReference type="EMBL" id="BDU68337.1"/>
    </source>
</evidence>
<dbReference type="SUPFAM" id="SSF48726">
    <property type="entry name" value="Immunoglobulin"/>
    <property type="match status" value="1"/>
</dbReference>
<keyword evidence="1" id="KW-0732">Signal</keyword>
<dbReference type="InterPro" id="IPR052025">
    <property type="entry name" value="Xyloglucanase_GH74"/>
</dbReference>
<dbReference type="InterPro" id="IPR015943">
    <property type="entry name" value="WD40/YVTN_repeat-like_dom_sf"/>
</dbReference>
<dbReference type="CDD" id="cd15482">
    <property type="entry name" value="Sialidase_non-viral"/>
    <property type="match status" value="2"/>
</dbReference>
<feature type="domain" description="Dockerin" evidence="2">
    <location>
        <begin position="987"/>
        <end position="1039"/>
    </location>
</feature>
<dbReference type="PROSITE" id="PS00018">
    <property type="entry name" value="EF_HAND_1"/>
    <property type="match status" value="2"/>
</dbReference>
<dbReference type="Gene3D" id="2.130.10.10">
    <property type="entry name" value="YVTN repeat-like/Quinoprotein amine dehydrogenase"/>
    <property type="match status" value="4"/>
</dbReference>
<evidence type="ECO:0000313" key="4">
    <source>
        <dbReference type="Proteomes" id="UP001242010"/>
    </source>
</evidence>
<reference evidence="4" key="1">
    <citation type="journal article" date="2023" name="Int. J. Syst. Evol. Microbiol.">
        <title>Mesoterricola silvestris gen. nov., sp. nov., Mesoterricola sediminis sp. nov., Geothrix oryzae sp. nov., Geothrix edaphica sp. nov., Geothrix rubra sp. nov., and Geothrix limicola sp. nov., six novel members of Acidobacteriota isolated from soils.</title>
        <authorList>
            <person name="Itoh H."/>
            <person name="Sugisawa Y."/>
            <person name="Mise K."/>
            <person name="Xu Z."/>
            <person name="Kuniyasu M."/>
            <person name="Ushijima N."/>
            <person name="Kawano K."/>
            <person name="Kobayashi E."/>
            <person name="Shiratori Y."/>
            <person name="Masuda Y."/>
            <person name="Senoo K."/>
        </authorList>
    </citation>
    <scope>NUCLEOTIDE SEQUENCE [LARGE SCALE GENOMIC DNA]</scope>
    <source>
        <strain evidence="4">Red222</strain>
    </source>
</reference>
<dbReference type="InterPro" id="IPR016134">
    <property type="entry name" value="Dockerin_dom"/>
</dbReference>
<evidence type="ECO:0000256" key="1">
    <source>
        <dbReference type="SAM" id="SignalP"/>
    </source>
</evidence>